<evidence type="ECO:0000313" key="2">
    <source>
        <dbReference type="Proteomes" id="UP000791080"/>
    </source>
</evidence>
<reference evidence="1 2" key="2">
    <citation type="submission" date="2022-06" db="EMBL/GenBank/DDBJ databases">
        <title>Genomic Encyclopedia of Type Strains, Phase I: the one thousand microbial genomes (KMG-I) project.</title>
        <authorList>
            <person name="Kyrpides N."/>
        </authorList>
    </citation>
    <scope>NUCLEOTIDE SEQUENCE [LARGE SCALE GENOMIC DNA]</scope>
    <source>
        <strain evidence="1 2">DSM 43889</strain>
    </source>
</reference>
<dbReference type="Proteomes" id="UP000791080">
    <property type="component" value="Unassembled WGS sequence"/>
</dbReference>
<proteinExistence type="predicted"/>
<evidence type="ECO:0000313" key="1">
    <source>
        <dbReference type="EMBL" id="MCP2332566.1"/>
    </source>
</evidence>
<organism evidence="1 2">
    <name type="scientific">Actinoalloteichus caeruleus DSM 43889</name>
    <dbReference type="NCBI Taxonomy" id="1120930"/>
    <lineage>
        <taxon>Bacteria</taxon>
        <taxon>Bacillati</taxon>
        <taxon>Actinomycetota</taxon>
        <taxon>Actinomycetes</taxon>
        <taxon>Pseudonocardiales</taxon>
        <taxon>Pseudonocardiaceae</taxon>
        <taxon>Actinoalloteichus</taxon>
        <taxon>Actinoalloteichus cyanogriseus</taxon>
    </lineage>
</organism>
<dbReference type="RefSeq" id="WP_026417529.1">
    <property type="nucleotide sequence ID" value="NZ_AUBJ02000001.1"/>
</dbReference>
<protein>
    <submittedName>
        <fullName evidence="1">Uncharacterized protein</fullName>
    </submittedName>
</protein>
<dbReference type="EMBL" id="AUBJ02000001">
    <property type="protein sequence ID" value="MCP2332566.1"/>
    <property type="molecule type" value="Genomic_DNA"/>
</dbReference>
<gene>
    <name evidence="1" type="ORF">G443_002836</name>
</gene>
<name>A0ABT1JK76_ACTCY</name>
<reference evidence="1 2" key="1">
    <citation type="submission" date="2013-07" db="EMBL/GenBank/DDBJ databases">
        <authorList>
            <consortium name="DOE Joint Genome Institute"/>
            <person name="Reeve W."/>
            <person name="Huntemann M."/>
            <person name="Han J."/>
            <person name="Chen A."/>
            <person name="Kyrpides N."/>
            <person name="Mavromatis K."/>
            <person name="Markowitz V."/>
            <person name="Palaniappan K."/>
            <person name="Ivanova N."/>
            <person name="Schaumberg A."/>
            <person name="Pati A."/>
            <person name="Liolios K."/>
            <person name="Nordberg H.P."/>
            <person name="Cantor M.N."/>
            <person name="Hua S.X."/>
            <person name="Woyke T."/>
        </authorList>
    </citation>
    <scope>NUCLEOTIDE SEQUENCE [LARGE SCALE GENOMIC DNA]</scope>
    <source>
        <strain evidence="1 2">DSM 43889</strain>
    </source>
</reference>
<keyword evidence="2" id="KW-1185">Reference proteome</keyword>
<comment type="caution">
    <text evidence="1">The sequence shown here is derived from an EMBL/GenBank/DDBJ whole genome shotgun (WGS) entry which is preliminary data.</text>
</comment>
<accession>A0ABT1JK76</accession>
<sequence length="61" mass="6797">MAKPVPSDRMEPTWPDVHEGKYAVSELAAPVAGALSPFGEVEFPLPQDKLPYRHPVTRINR</sequence>